<keyword evidence="6" id="KW-0418">Kinase</keyword>
<keyword evidence="10" id="KW-1185">Reference proteome</keyword>
<dbReference type="InterPro" id="IPR011102">
    <property type="entry name" value="Sig_transdc_His_kinase_HWE"/>
</dbReference>
<reference evidence="9 10" key="1">
    <citation type="submission" date="2021-07" db="EMBL/GenBank/DDBJ databases">
        <title>Isolation and characterization of bacteria from a gold mining with a capacity of golden bioaccumulation.</title>
        <authorList>
            <person name="Yang X.J."/>
        </authorList>
    </citation>
    <scope>NUCLEOTIDE SEQUENCE [LARGE SCALE GENOMIC DNA]</scope>
    <source>
        <strain evidence="9 10">Au29</strain>
    </source>
</reference>
<evidence type="ECO:0000256" key="1">
    <source>
        <dbReference type="ARBA" id="ARBA00000085"/>
    </source>
</evidence>
<evidence type="ECO:0000256" key="2">
    <source>
        <dbReference type="ARBA" id="ARBA00012438"/>
    </source>
</evidence>
<keyword evidence="4" id="KW-0808">Transferase</keyword>
<comment type="catalytic activity">
    <reaction evidence="1">
        <text>ATP + protein L-histidine = ADP + protein N-phospho-L-histidine.</text>
        <dbReference type="EC" id="2.7.13.3"/>
    </reaction>
</comment>
<organism evidence="9 10">
    <name type="scientific">Brevundimonas nasdae</name>
    <dbReference type="NCBI Taxonomy" id="172043"/>
    <lineage>
        <taxon>Bacteria</taxon>
        <taxon>Pseudomonadati</taxon>
        <taxon>Pseudomonadota</taxon>
        <taxon>Alphaproteobacteria</taxon>
        <taxon>Caulobacterales</taxon>
        <taxon>Caulobacteraceae</taxon>
        <taxon>Brevundimonas</taxon>
    </lineage>
</organism>
<dbReference type="EC" id="2.7.13.3" evidence="2"/>
<gene>
    <name evidence="9" type="ORF">KWG56_01250</name>
</gene>
<accession>A0ABX8THG6</accession>
<evidence type="ECO:0000256" key="4">
    <source>
        <dbReference type="ARBA" id="ARBA00022679"/>
    </source>
</evidence>
<evidence type="ECO:0000256" key="3">
    <source>
        <dbReference type="ARBA" id="ARBA00022553"/>
    </source>
</evidence>
<dbReference type="Proteomes" id="UP000824334">
    <property type="component" value="Chromosome"/>
</dbReference>
<dbReference type="EMBL" id="CP080034">
    <property type="protein sequence ID" value="QYC10676.1"/>
    <property type="molecule type" value="Genomic_DNA"/>
</dbReference>
<evidence type="ECO:0000313" key="10">
    <source>
        <dbReference type="Proteomes" id="UP000824334"/>
    </source>
</evidence>
<dbReference type="PANTHER" id="PTHR41523:SF7">
    <property type="entry name" value="HISTIDINE KINASE"/>
    <property type="match status" value="1"/>
</dbReference>
<proteinExistence type="predicted"/>
<evidence type="ECO:0000256" key="7">
    <source>
        <dbReference type="ARBA" id="ARBA00022840"/>
    </source>
</evidence>
<evidence type="ECO:0000256" key="6">
    <source>
        <dbReference type="ARBA" id="ARBA00022777"/>
    </source>
</evidence>
<evidence type="ECO:0000259" key="8">
    <source>
        <dbReference type="SMART" id="SM00911"/>
    </source>
</evidence>
<feature type="domain" description="Signal transduction histidine kinase HWE region" evidence="8">
    <location>
        <begin position="31"/>
        <end position="111"/>
    </location>
</feature>
<keyword evidence="3" id="KW-0597">Phosphoprotein</keyword>
<dbReference type="GeneID" id="94373872"/>
<sequence length="220" mass="24729">MTEIDACYVARLEADNLRLRRLLEQREGPRELRHRLRDTLALLRVIIRKTAETPRDLSSYVAHLQDRLDALARAQAAADVTGVMQLHDLLSDELLRYTAREGHQAHLSGPQVLLLPRPAQVLSLAIHELAVNALEHGALRSEKGRIHIDWTIKNQAQNAILLLTWKERGPPLPSGERPRGFGFKALPREVGGEPHLAFEQDGLRFTLRLPLTDQIGSATL</sequence>
<protein>
    <recommendedName>
        <fullName evidence="2">histidine kinase</fullName>
        <ecNumber evidence="2">2.7.13.3</ecNumber>
    </recommendedName>
</protein>
<dbReference type="Pfam" id="PF07536">
    <property type="entry name" value="HWE_HK"/>
    <property type="match status" value="1"/>
</dbReference>
<evidence type="ECO:0000313" key="9">
    <source>
        <dbReference type="EMBL" id="QYC10676.1"/>
    </source>
</evidence>
<dbReference type="PANTHER" id="PTHR41523">
    <property type="entry name" value="TWO-COMPONENT SYSTEM SENSOR PROTEIN"/>
    <property type="match status" value="1"/>
</dbReference>
<dbReference type="SMART" id="SM00911">
    <property type="entry name" value="HWE_HK"/>
    <property type="match status" value="1"/>
</dbReference>
<name>A0ABX8THG6_9CAUL</name>
<evidence type="ECO:0000256" key="5">
    <source>
        <dbReference type="ARBA" id="ARBA00022741"/>
    </source>
</evidence>
<keyword evidence="5" id="KW-0547">Nucleotide-binding</keyword>
<keyword evidence="7" id="KW-0067">ATP-binding</keyword>
<dbReference type="RefSeq" id="WP_219353416.1">
    <property type="nucleotide sequence ID" value="NZ_CP080034.1"/>
</dbReference>